<sequence length="58" mass="6823">MIVYVYFQISNTPQVCVVTDCSTADLDCRSSTMQWIRPQIFQYCQAFSMLECVHEVHR</sequence>
<protein>
    <submittedName>
        <fullName evidence="1">Uncharacterized protein</fullName>
    </submittedName>
</protein>
<accession>A0A806FLP3</accession>
<gene>
    <name evidence="1" type="ORF">BALAC2494_02016</name>
</gene>
<proteinExistence type="predicted"/>
<evidence type="ECO:0000313" key="1">
    <source>
        <dbReference type="EMBL" id="AEK30024.1"/>
    </source>
</evidence>
<dbReference type="AlphaFoldDB" id="A0A806FLP3"/>
<evidence type="ECO:0000313" key="2">
    <source>
        <dbReference type="Proteomes" id="UP000008394"/>
    </source>
</evidence>
<dbReference type="EMBL" id="CP002915">
    <property type="protein sequence ID" value="AEK30024.1"/>
    <property type="molecule type" value="Genomic_DNA"/>
</dbReference>
<dbReference type="KEGG" id="bnm:BALAC2494_02016"/>
<name>A0A806FLP3_BIFAN</name>
<organism evidence="1 2">
    <name type="scientific">Bifidobacterium animalis subsp. lactis CNCM I-2494</name>
    <dbReference type="NCBI Taxonomy" id="1042403"/>
    <lineage>
        <taxon>Bacteria</taxon>
        <taxon>Bacillati</taxon>
        <taxon>Actinomycetota</taxon>
        <taxon>Actinomycetes</taxon>
        <taxon>Bifidobacteriales</taxon>
        <taxon>Bifidobacteriaceae</taxon>
        <taxon>Bifidobacterium</taxon>
    </lineage>
</organism>
<dbReference type="Proteomes" id="UP000008394">
    <property type="component" value="Chromosome"/>
</dbReference>
<reference evidence="1 2" key="1">
    <citation type="journal article" date="2011" name="J. Bacteriol.">
        <title>Genome Sequence of the Probiotic Strain Bifidobacterium animalis subsp. lactis CNCM I-2494.</title>
        <authorList>
            <person name="Chervaux C."/>
            <person name="Grimaldi C."/>
            <person name="Bolotin A."/>
            <person name="Quinquis B."/>
            <person name="Legrain-Raspaud S."/>
            <person name="van Hylckama Vlieg J.E."/>
            <person name="Denariaz G."/>
            <person name="Smokvina T."/>
        </authorList>
    </citation>
    <scope>NUCLEOTIDE SEQUENCE [LARGE SCALE GENOMIC DNA]</scope>
    <source>
        <strain evidence="1 2">CNCM I-2494</strain>
    </source>
</reference>